<comment type="similarity">
    <text evidence="1">Belongs to the ABC transporter superfamily.</text>
</comment>
<keyword evidence="2" id="KW-0813">Transport</keyword>
<dbReference type="Proteomes" id="UP001259239">
    <property type="component" value="Unassembled WGS sequence"/>
</dbReference>
<evidence type="ECO:0000313" key="7">
    <source>
        <dbReference type="Proteomes" id="UP001259239"/>
    </source>
</evidence>
<evidence type="ECO:0000259" key="5">
    <source>
        <dbReference type="PROSITE" id="PS50893"/>
    </source>
</evidence>
<dbReference type="GO" id="GO:0022857">
    <property type="term" value="F:transmembrane transporter activity"/>
    <property type="evidence" value="ECO:0007669"/>
    <property type="project" value="UniProtKB-ARBA"/>
</dbReference>
<evidence type="ECO:0000313" key="6">
    <source>
        <dbReference type="EMBL" id="MDT2251012.1"/>
    </source>
</evidence>
<accession>A0AAP5JSG4</accession>
<gene>
    <name evidence="6" type="ORF">P7H09_06430</name>
</gene>
<dbReference type="FunFam" id="3.40.50.300:FF:000032">
    <property type="entry name" value="Export ABC transporter ATP-binding protein"/>
    <property type="match status" value="1"/>
</dbReference>
<dbReference type="AlphaFoldDB" id="A0AAP5JSG4"/>
<dbReference type="PROSITE" id="PS50893">
    <property type="entry name" value="ABC_TRANSPORTER_2"/>
    <property type="match status" value="1"/>
</dbReference>
<dbReference type="GO" id="GO:0016887">
    <property type="term" value="F:ATP hydrolysis activity"/>
    <property type="evidence" value="ECO:0007669"/>
    <property type="project" value="InterPro"/>
</dbReference>
<dbReference type="EMBL" id="JARQGV010000004">
    <property type="protein sequence ID" value="MDT2251012.1"/>
    <property type="molecule type" value="Genomic_DNA"/>
</dbReference>
<dbReference type="Gene3D" id="3.40.50.300">
    <property type="entry name" value="P-loop containing nucleotide triphosphate hydrolases"/>
    <property type="match status" value="1"/>
</dbReference>
<dbReference type="Pfam" id="PF00005">
    <property type="entry name" value="ABC_tran"/>
    <property type="match status" value="1"/>
</dbReference>
<dbReference type="PANTHER" id="PTHR42798:SF7">
    <property type="entry name" value="ALPHA-D-RIBOSE 1-METHYLPHOSPHONATE 5-TRIPHOSPHATE SYNTHASE SUBUNIT PHNL"/>
    <property type="match status" value="1"/>
</dbReference>
<reference evidence="6" key="2">
    <citation type="submission" date="2023-03" db="EMBL/GenBank/DDBJ databases">
        <authorList>
            <person name="Obshta O."/>
            <person name="Zabrodski M.W."/>
            <person name="Soomro T."/>
            <person name="Wilson G."/>
            <person name="Masood F."/>
            <person name="Thebeau J."/>
            <person name="Bezerra Da Silva M.C."/>
            <person name="Raza F."/>
            <person name="Biganski S."/>
            <person name="Jose M."/>
            <person name="Camilli M."/>
            <person name="Kozii I.V."/>
            <person name="Kozii R.V."/>
            <person name="Simko E."/>
            <person name="Wood S.C."/>
        </authorList>
    </citation>
    <scope>NUCLEOTIDE SEQUENCE</scope>
    <source>
        <strain evidence="6">PL001</strain>
    </source>
</reference>
<protein>
    <submittedName>
        <fullName evidence="6">ABC transporter ATP-binding protein</fullName>
    </submittedName>
</protein>
<evidence type="ECO:0000256" key="3">
    <source>
        <dbReference type="ARBA" id="ARBA00022741"/>
    </source>
</evidence>
<dbReference type="InterPro" id="IPR003593">
    <property type="entry name" value="AAA+_ATPase"/>
</dbReference>
<name>A0AAP5JSG4_9BACL</name>
<evidence type="ECO:0000256" key="2">
    <source>
        <dbReference type="ARBA" id="ARBA00022448"/>
    </source>
</evidence>
<dbReference type="GO" id="GO:0098796">
    <property type="term" value="C:membrane protein complex"/>
    <property type="evidence" value="ECO:0007669"/>
    <property type="project" value="UniProtKB-ARBA"/>
</dbReference>
<keyword evidence="3" id="KW-0547">Nucleotide-binding</keyword>
<dbReference type="PANTHER" id="PTHR42798">
    <property type="entry name" value="LIPOPROTEIN-RELEASING SYSTEM ATP-BINDING PROTEIN LOLD"/>
    <property type="match status" value="1"/>
</dbReference>
<proteinExistence type="inferred from homology"/>
<keyword evidence="4 6" id="KW-0067">ATP-binding</keyword>
<feature type="domain" description="ABC transporter" evidence="5">
    <location>
        <begin position="1"/>
        <end position="225"/>
    </location>
</feature>
<dbReference type="CDD" id="cd03255">
    <property type="entry name" value="ABC_MJ0796_LolCDE_FtsE"/>
    <property type="match status" value="1"/>
</dbReference>
<dbReference type="InterPro" id="IPR017911">
    <property type="entry name" value="MacB-like_ATP-bd"/>
</dbReference>
<organism evidence="6 7">
    <name type="scientific">Paenibacillus larvae</name>
    <dbReference type="NCBI Taxonomy" id="1464"/>
    <lineage>
        <taxon>Bacteria</taxon>
        <taxon>Bacillati</taxon>
        <taxon>Bacillota</taxon>
        <taxon>Bacilli</taxon>
        <taxon>Bacillales</taxon>
        <taxon>Paenibacillaceae</taxon>
        <taxon>Paenibacillus</taxon>
    </lineage>
</organism>
<reference evidence="6" key="1">
    <citation type="journal article" date="2023" name="J. Vet. Diagn. Invest.">
        <title>Oxytetracycline-resistant Paenibacillus larvae identified in commercial beekeeping operations in Saskatchewan using pooled honey sampling.</title>
        <authorList>
            <person name="Obshta O."/>
            <person name="Zabrodski M.W."/>
            <person name="Soomro T."/>
            <person name="Wilson G."/>
            <person name="Masood F."/>
            <person name="Thebeau J."/>
            <person name="Silva M.C.B."/>
            <person name="Biganski S."/>
            <person name="Kozii I.V."/>
            <person name="Koziy R.V."/>
            <person name="Raza M.F."/>
            <person name="Jose M.S."/>
            <person name="Simko E."/>
            <person name="Wood S.C."/>
        </authorList>
    </citation>
    <scope>NUCLEOTIDE SEQUENCE</scope>
    <source>
        <strain evidence="6">PL001</strain>
    </source>
</reference>
<dbReference type="GO" id="GO:0005524">
    <property type="term" value="F:ATP binding"/>
    <property type="evidence" value="ECO:0007669"/>
    <property type="project" value="UniProtKB-KW"/>
</dbReference>
<dbReference type="SUPFAM" id="SSF52540">
    <property type="entry name" value="P-loop containing nucleoside triphosphate hydrolases"/>
    <property type="match status" value="1"/>
</dbReference>
<sequence>MYMALDHIDLEVNEGEFVGIMGPSGAGKTTLLNIISTIDTPTSGDIIIDGQSIVRMKEEQLALFRRSKLGFVFQDYNLLDSLTVRENIALPLALSHVKAAEIDERVVRIAKKFGIDPILDKYPYQISGGQKQRCAASRAMVSNPSLILGDEPTGALDSKSATDLLESMKELNEQDRVTILLVTHDAFASSYCQRVLFIKDGRLFTELRKEDLTRKQFFNAILNMLSSIGGGVSDVI</sequence>
<dbReference type="SMART" id="SM00382">
    <property type="entry name" value="AAA"/>
    <property type="match status" value="1"/>
</dbReference>
<comment type="caution">
    <text evidence="6">The sequence shown here is derived from an EMBL/GenBank/DDBJ whole genome shotgun (WGS) entry which is preliminary data.</text>
</comment>
<dbReference type="InterPro" id="IPR003439">
    <property type="entry name" value="ABC_transporter-like_ATP-bd"/>
</dbReference>
<evidence type="ECO:0000256" key="4">
    <source>
        <dbReference type="ARBA" id="ARBA00022840"/>
    </source>
</evidence>
<evidence type="ECO:0000256" key="1">
    <source>
        <dbReference type="ARBA" id="ARBA00005417"/>
    </source>
</evidence>
<dbReference type="InterPro" id="IPR027417">
    <property type="entry name" value="P-loop_NTPase"/>
</dbReference>